<dbReference type="Gene3D" id="1.10.357.10">
    <property type="entry name" value="Tetracycline Repressor, domain 2"/>
    <property type="match status" value="1"/>
</dbReference>
<reference evidence="6 9" key="2">
    <citation type="submission" date="2021-01" db="EMBL/GenBank/DDBJ databases">
        <title>Whole genome shotgun sequence of Actinoplanes lobatus NBRC 12513.</title>
        <authorList>
            <person name="Komaki H."/>
            <person name="Tamura T."/>
        </authorList>
    </citation>
    <scope>NUCLEOTIDE SEQUENCE [LARGE SCALE GENOMIC DNA]</scope>
    <source>
        <strain evidence="6 9">NBRC 12513</strain>
    </source>
</reference>
<dbReference type="InterPro" id="IPR050109">
    <property type="entry name" value="HTH-type_TetR-like_transc_reg"/>
</dbReference>
<dbReference type="InterPro" id="IPR036271">
    <property type="entry name" value="Tet_transcr_reg_TetR-rel_C_sf"/>
</dbReference>
<dbReference type="InterPro" id="IPR001647">
    <property type="entry name" value="HTH_TetR"/>
</dbReference>
<dbReference type="GO" id="GO:0003700">
    <property type="term" value="F:DNA-binding transcription factor activity"/>
    <property type="evidence" value="ECO:0007669"/>
    <property type="project" value="TreeGrafter"/>
</dbReference>
<evidence type="ECO:0000313" key="8">
    <source>
        <dbReference type="Proteomes" id="UP000590511"/>
    </source>
</evidence>
<dbReference type="RefSeq" id="WP_203832959.1">
    <property type="nucleotide sequence ID" value="NZ_BOMP01000193.1"/>
</dbReference>
<evidence type="ECO:0000313" key="7">
    <source>
        <dbReference type="EMBL" id="MBB4752081.1"/>
    </source>
</evidence>
<dbReference type="InterPro" id="IPR009057">
    <property type="entry name" value="Homeodomain-like_sf"/>
</dbReference>
<dbReference type="SUPFAM" id="SSF46689">
    <property type="entry name" value="Homeodomain-like"/>
    <property type="match status" value="1"/>
</dbReference>
<keyword evidence="9" id="KW-1185">Reference proteome</keyword>
<feature type="domain" description="HTH tetR-type" evidence="5">
    <location>
        <begin position="9"/>
        <end position="68"/>
    </location>
</feature>
<keyword evidence="3" id="KW-0804">Transcription</keyword>
<evidence type="ECO:0000256" key="3">
    <source>
        <dbReference type="ARBA" id="ARBA00023163"/>
    </source>
</evidence>
<dbReference type="GO" id="GO:0000976">
    <property type="term" value="F:transcription cis-regulatory region binding"/>
    <property type="evidence" value="ECO:0007669"/>
    <property type="project" value="TreeGrafter"/>
</dbReference>
<evidence type="ECO:0000256" key="4">
    <source>
        <dbReference type="PROSITE-ProRule" id="PRU00335"/>
    </source>
</evidence>
<evidence type="ECO:0000256" key="2">
    <source>
        <dbReference type="ARBA" id="ARBA00023125"/>
    </source>
</evidence>
<name>A0A7W7HK99_9ACTN</name>
<dbReference type="PROSITE" id="PS50977">
    <property type="entry name" value="HTH_TETR_2"/>
    <property type="match status" value="1"/>
</dbReference>
<dbReference type="EMBL" id="JACHNC010000001">
    <property type="protein sequence ID" value="MBB4752081.1"/>
    <property type="molecule type" value="Genomic_DNA"/>
</dbReference>
<accession>A0A7W7HK99</accession>
<dbReference type="PANTHER" id="PTHR30055">
    <property type="entry name" value="HTH-TYPE TRANSCRIPTIONAL REGULATOR RUTR"/>
    <property type="match status" value="1"/>
</dbReference>
<keyword evidence="2 4" id="KW-0238">DNA-binding</keyword>
<dbReference type="EMBL" id="BOMP01000193">
    <property type="protein sequence ID" value="GIE46224.1"/>
    <property type="molecule type" value="Genomic_DNA"/>
</dbReference>
<dbReference type="AlphaFoldDB" id="A0A7W7HK99"/>
<proteinExistence type="predicted"/>
<evidence type="ECO:0000256" key="1">
    <source>
        <dbReference type="ARBA" id="ARBA00023015"/>
    </source>
</evidence>
<dbReference type="Proteomes" id="UP000590511">
    <property type="component" value="Unassembled WGS sequence"/>
</dbReference>
<dbReference type="PRINTS" id="PR00455">
    <property type="entry name" value="HTHTETR"/>
</dbReference>
<dbReference type="SUPFAM" id="SSF48498">
    <property type="entry name" value="Tetracyclin repressor-like, C-terminal domain"/>
    <property type="match status" value="1"/>
</dbReference>
<dbReference type="Pfam" id="PF00440">
    <property type="entry name" value="TetR_N"/>
    <property type="match status" value="1"/>
</dbReference>
<organism evidence="7 8">
    <name type="scientific">Actinoplanes lobatus</name>
    <dbReference type="NCBI Taxonomy" id="113568"/>
    <lineage>
        <taxon>Bacteria</taxon>
        <taxon>Bacillati</taxon>
        <taxon>Actinomycetota</taxon>
        <taxon>Actinomycetes</taxon>
        <taxon>Micromonosporales</taxon>
        <taxon>Micromonosporaceae</taxon>
        <taxon>Actinoplanes</taxon>
    </lineage>
</organism>
<evidence type="ECO:0000259" key="5">
    <source>
        <dbReference type="PROSITE" id="PS50977"/>
    </source>
</evidence>
<dbReference type="PANTHER" id="PTHR30055:SF234">
    <property type="entry name" value="HTH-TYPE TRANSCRIPTIONAL REGULATOR BETI"/>
    <property type="match status" value="1"/>
</dbReference>
<sequence length="184" mass="19536">MTARRADAQRNYDLILATARTVVAEQGTQASLRDIARRAGVGDGTLYRHFPTRDALLEALLRQGFDRLAGRAAELAAALPPGAALRGWLTELVGGAQMYRGMPGSLVAVLTDTTSPLHEACQGMREAAAGLLRAAQQAGEIRSDIDETDALALINSVGWIAEQNPQLASRHDRLLAVVLDGLAA</sequence>
<gene>
    <name evidence="6" type="ORF">Alo02nite_91220</name>
    <name evidence="7" type="ORF">BJ964_006242</name>
</gene>
<comment type="caution">
    <text evidence="7">The sequence shown here is derived from an EMBL/GenBank/DDBJ whole genome shotgun (WGS) entry which is preliminary data.</text>
</comment>
<protein>
    <submittedName>
        <fullName evidence="7">AcrR family transcriptional regulator</fullName>
    </submittedName>
    <submittedName>
        <fullName evidence="6">TetR family transcriptional regulator</fullName>
    </submittedName>
</protein>
<keyword evidence="1" id="KW-0805">Transcription regulation</keyword>
<reference evidence="7 8" key="1">
    <citation type="submission" date="2020-08" db="EMBL/GenBank/DDBJ databases">
        <title>Sequencing the genomes of 1000 actinobacteria strains.</title>
        <authorList>
            <person name="Klenk H.-P."/>
        </authorList>
    </citation>
    <scope>NUCLEOTIDE SEQUENCE [LARGE SCALE GENOMIC DNA]</scope>
    <source>
        <strain evidence="7 8">DSM 43150</strain>
    </source>
</reference>
<evidence type="ECO:0000313" key="9">
    <source>
        <dbReference type="Proteomes" id="UP000631312"/>
    </source>
</evidence>
<dbReference type="Pfam" id="PF21597">
    <property type="entry name" value="TetR_C_43"/>
    <property type="match status" value="1"/>
</dbReference>
<dbReference type="InterPro" id="IPR049445">
    <property type="entry name" value="TetR_SbtR-like_C"/>
</dbReference>
<feature type="DNA-binding region" description="H-T-H motif" evidence="4">
    <location>
        <begin position="31"/>
        <end position="50"/>
    </location>
</feature>
<evidence type="ECO:0000313" key="6">
    <source>
        <dbReference type="EMBL" id="GIE46224.1"/>
    </source>
</evidence>
<dbReference type="Proteomes" id="UP000631312">
    <property type="component" value="Unassembled WGS sequence"/>
</dbReference>